<feature type="chain" id="PRO_5038443431" description="Glycoside hydrolase family 5 domain-containing protein" evidence="2">
    <location>
        <begin position="28"/>
        <end position="381"/>
    </location>
</feature>
<protein>
    <recommendedName>
        <fullName evidence="5">Glycoside hydrolase family 5 domain-containing protein</fullName>
    </recommendedName>
</protein>
<dbReference type="Gene3D" id="3.20.20.80">
    <property type="entry name" value="Glycosidases"/>
    <property type="match status" value="1"/>
</dbReference>
<sequence>MARRRAILFALATVAAIGVAATLVVQAQPSDSAVRTGDVARATSDIAKYNTSTPAARAEAAKFPRFGMSQGFQALTLDSAALGTVLDRVKTTGATSIRLDLPWGEVQPDGPETFRFDRVLKVYDQVLAKGFKVLPVTSGVPPWLVQSQATVDLYYSFLYRAGLELIPRGITTIEVWNEVNLELPPGAYTDFVLKPGAAGFRRAGEELKKTVAIVSSGLAPASTGGGTTAPTDFLSGVYTAGGKGYFDAVGLHPYSWPDDPRIVTPYNWMKRAADLYQIMSRNGDQDKKIWATEFGFPTNSGRAASARQCRRPTSTRASRSGARTRGRGRSSSTRSEISRGATPIPSTISGSSASTERASPRSISSSRPSEGDDSCVIAPET</sequence>
<dbReference type="PANTHER" id="PTHR12631">
    <property type="entry name" value="ALPHA-L-IDURONIDASE"/>
    <property type="match status" value="1"/>
</dbReference>
<dbReference type="PANTHER" id="PTHR12631:SF10">
    <property type="entry name" value="BETA-XYLOSIDASE-LIKE PROTEIN-RELATED"/>
    <property type="match status" value="1"/>
</dbReference>
<feature type="compositionally biased region" description="Low complexity" evidence="1">
    <location>
        <begin position="329"/>
        <end position="341"/>
    </location>
</feature>
<evidence type="ECO:0000256" key="2">
    <source>
        <dbReference type="SAM" id="SignalP"/>
    </source>
</evidence>
<evidence type="ECO:0000313" key="3">
    <source>
        <dbReference type="EMBL" id="QAY72214.1"/>
    </source>
</evidence>
<accession>A0A4P6F8X4</accession>
<feature type="signal peptide" evidence="2">
    <location>
        <begin position="1"/>
        <end position="27"/>
    </location>
</feature>
<evidence type="ECO:0000313" key="4">
    <source>
        <dbReference type="Proteomes" id="UP000291259"/>
    </source>
</evidence>
<evidence type="ECO:0000256" key="1">
    <source>
        <dbReference type="SAM" id="MobiDB-lite"/>
    </source>
</evidence>
<evidence type="ECO:0008006" key="5">
    <source>
        <dbReference type="Google" id="ProtNLM"/>
    </source>
</evidence>
<dbReference type="InterPro" id="IPR017853">
    <property type="entry name" value="GH"/>
</dbReference>
<name>A0A4P6F8X4_9MICO</name>
<organism evidence="3 4">
    <name type="scientific">Agromyces protaetiae</name>
    <dbReference type="NCBI Taxonomy" id="2509455"/>
    <lineage>
        <taxon>Bacteria</taxon>
        <taxon>Bacillati</taxon>
        <taxon>Actinomycetota</taxon>
        <taxon>Actinomycetes</taxon>
        <taxon>Micrococcales</taxon>
        <taxon>Microbacteriaceae</taxon>
        <taxon>Agromyces</taxon>
    </lineage>
</organism>
<proteinExistence type="predicted"/>
<dbReference type="AlphaFoldDB" id="A0A4P6F8X4"/>
<dbReference type="KEGG" id="agf:ET445_01525"/>
<dbReference type="Proteomes" id="UP000291259">
    <property type="component" value="Chromosome"/>
</dbReference>
<dbReference type="GO" id="GO:0004553">
    <property type="term" value="F:hydrolase activity, hydrolyzing O-glycosyl compounds"/>
    <property type="evidence" value="ECO:0007669"/>
    <property type="project" value="TreeGrafter"/>
</dbReference>
<feature type="region of interest" description="Disordered" evidence="1">
    <location>
        <begin position="299"/>
        <end position="381"/>
    </location>
</feature>
<dbReference type="SUPFAM" id="SSF51445">
    <property type="entry name" value="(Trans)glycosidases"/>
    <property type="match status" value="1"/>
</dbReference>
<dbReference type="RefSeq" id="WP_129188200.1">
    <property type="nucleotide sequence ID" value="NZ_CP035491.1"/>
</dbReference>
<feature type="compositionally biased region" description="Low complexity" evidence="1">
    <location>
        <begin position="311"/>
        <end position="321"/>
    </location>
</feature>
<reference evidence="3 4" key="1">
    <citation type="submission" date="2019-01" db="EMBL/GenBank/DDBJ databases">
        <title>Genome sequencing of strain FW100M-8.</title>
        <authorList>
            <person name="Heo J."/>
            <person name="Kim S.-J."/>
            <person name="Kim J.-S."/>
            <person name="Hong S.-B."/>
            <person name="Kwon S.-W."/>
        </authorList>
    </citation>
    <scope>NUCLEOTIDE SEQUENCE [LARGE SCALE GENOMIC DNA]</scope>
    <source>
        <strain evidence="3 4">FW100M-8</strain>
    </source>
</reference>
<feature type="compositionally biased region" description="Polar residues" evidence="1">
    <location>
        <begin position="344"/>
        <end position="357"/>
    </location>
</feature>
<dbReference type="EMBL" id="CP035491">
    <property type="protein sequence ID" value="QAY72214.1"/>
    <property type="molecule type" value="Genomic_DNA"/>
</dbReference>
<gene>
    <name evidence="3" type="ORF">ET445_01525</name>
</gene>
<dbReference type="OrthoDB" id="9776971at2"/>
<keyword evidence="4" id="KW-1185">Reference proteome</keyword>
<dbReference type="InterPro" id="IPR051923">
    <property type="entry name" value="Glycosyl_Hydrolase_39"/>
</dbReference>
<keyword evidence="2" id="KW-0732">Signal</keyword>